<keyword evidence="1" id="KW-0812">Transmembrane</keyword>
<accession>T1C5R6</accession>
<keyword evidence="1" id="KW-0472">Membrane</keyword>
<dbReference type="AlphaFoldDB" id="T1C5R6"/>
<gene>
    <name evidence="2" type="ORF">B1B_01824</name>
</gene>
<proteinExistence type="predicted"/>
<reference evidence="2" key="2">
    <citation type="journal article" date="2014" name="ISME J.">
        <title>Microbial stratification in low pH oxic and suboxic macroscopic growths along an acid mine drainage.</title>
        <authorList>
            <person name="Mendez-Garcia C."/>
            <person name="Mesa V."/>
            <person name="Sprenger R.R."/>
            <person name="Richter M."/>
            <person name="Diez M.S."/>
            <person name="Solano J."/>
            <person name="Bargiela R."/>
            <person name="Golyshina O.V."/>
            <person name="Manteca A."/>
            <person name="Ramos J.L."/>
            <person name="Gallego J.R."/>
            <person name="Llorente I."/>
            <person name="Martins Dos Santos V.A."/>
            <person name="Jensen O.N."/>
            <person name="Pelaez A.I."/>
            <person name="Sanchez J."/>
            <person name="Ferrer M."/>
        </authorList>
    </citation>
    <scope>NUCLEOTIDE SEQUENCE</scope>
</reference>
<sequence>YPRCAVQGLPRQVRAYLFVLTLAYRLWAALQWYVESRGKREWGNPWEASEDLLKALGRVERVEIALGKQRRVWYLNLLKETKEQLKKLGYGGVLRETAESVPSA</sequence>
<organism evidence="2">
    <name type="scientific">mine drainage metagenome</name>
    <dbReference type="NCBI Taxonomy" id="410659"/>
    <lineage>
        <taxon>unclassified sequences</taxon>
        <taxon>metagenomes</taxon>
        <taxon>ecological metagenomes</taxon>
    </lineage>
</organism>
<evidence type="ECO:0000313" key="2">
    <source>
        <dbReference type="EMBL" id="EQD76223.1"/>
    </source>
</evidence>
<feature type="non-terminal residue" evidence="2">
    <location>
        <position position="1"/>
    </location>
</feature>
<feature type="transmembrane region" description="Helical" evidence="1">
    <location>
        <begin position="15"/>
        <end position="34"/>
    </location>
</feature>
<keyword evidence="1" id="KW-1133">Transmembrane helix</keyword>
<dbReference type="EMBL" id="AUZY01001106">
    <property type="protein sequence ID" value="EQD76223.1"/>
    <property type="molecule type" value="Genomic_DNA"/>
</dbReference>
<name>T1C5R6_9ZZZZ</name>
<evidence type="ECO:0000256" key="1">
    <source>
        <dbReference type="SAM" id="Phobius"/>
    </source>
</evidence>
<comment type="caution">
    <text evidence="2">The sequence shown here is derived from an EMBL/GenBank/DDBJ whole genome shotgun (WGS) entry which is preliminary data.</text>
</comment>
<protein>
    <submittedName>
        <fullName evidence="2">Transposase</fullName>
    </submittedName>
</protein>
<reference evidence="2" key="1">
    <citation type="submission" date="2013-08" db="EMBL/GenBank/DDBJ databases">
        <authorList>
            <person name="Mendez C."/>
            <person name="Richter M."/>
            <person name="Ferrer M."/>
            <person name="Sanchez J."/>
        </authorList>
    </citation>
    <scope>NUCLEOTIDE SEQUENCE</scope>
</reference>